<dbReference type="AlphaFoldDB" id="A0AAV9ZUQ4"/>
<dbReference type="InterPro" id="IPR020843">
    <property type="entry name" value="ER"/>
</dbReference>
<dbReference type="Gene3D" id="3.40.50.720">
    <property type="entry name" value="NAD(P)-binding Rossmann-like Domain"/>
    <property type="match status" value="1"/>
</dbReference>
<evidence type="ECO:0000313" key="3">
    <source>
        <dbReference type="Proteomes" id="UP001362999"/>
    </source>
</evidence>
<accession>A0AAV9ZUQ4</accession>
<comment type="caution">
    <text evidence="2">The sequence shown here is derived from an EMBL/GenBank/DDBJ whole genome shotgun (WGS) entry which is preliminary data.</text>
</comment>
<dbReference type="PANTHER" id="PTHR45348">
    <property type="entry name" value="HYPOTHETICAL OXIDOREDUCTASE (EUROFUNG)"/>
    <property type="match status" value="1"/>
</dbReference>
<feature type="non-terminal residue" evidence="2">
    <location>
        <position position="274"/>
    </location>
</feature>
<feature type="domain" description="Enoyl reductase (ER)" evidence="1">
    <location>
        <begin position="14"/>
        <end position="243"/>
    </location>
</feature>
<dbReference type="SUPFAM" id="SSF51735">
    <property type="entry name" value="NAD(P)-binding Rossmann-fold domains"/>
    <property type="match status" value="1"/>
</dbReference>
<dbReference type="EMBL" id="JAWWNJ010000108">
    <property type="protein sequence ID" value="KAK6992668.1"/>
    <property type="molecule type" value="Genomic_DNA"/>
</dbReference>
<dbReference type="InterPro" id="IPR013149">
    <property type="entry name" value="ADH-like_C"/>
</dbReference>
<sequence>MSSQLALIIPSPKAPFVVDTIPIPIPGHGEARVKIMAVGLIPSNNRQHDEDIMMPEYPAVIGNDIAGVVDEISEDVLGFEKGDEVLVQTMYGGFQQYVVVPAAMLIHKPKNVSFDETATFPINFTTACVGLLGPPPIGLGLNPSFSWDRPQEGQSALVIGAGTSLGQFAVQLLKFLGFTRIVVYASKSHFDYLKELGATEFIDRTTVPIESLAVNPPVHVVYDCVGAVDAAVASVADGGKVTTANPRSKPSRDYESRGITLNSHRGVYAGSDVM</sequence>
<dbReference type="InterPro" id="IPR011032">
    <property type="entry name" value="GroES-like_sf"/>
</dbReference>
<gene>
    <name evidence="2" type="ORF">R3P38DRAFT_3083467</name>
</gene>
<reference evidence="2 3" key="1">
    <citation type="journal article" date="2024" name="J Genomics">
        <title>Draft genome sequencing and assembly of Favolaschia claudopus CIRM-BRFM 2984 isolated from oak limbs.</title>
        <authorList>
            <person name="Navarro D."/>
            <person name="Drula E."/>
            <person name="Chaduli D."/>
            <person name="Cazenave R."/>
            <person name="Ahrendt S."/>
            <person name="Wang J."/>
            <person name="Lipzen A."/>
            <person name="Daum C."/>
            <person name="Barry K."/>
            <person name="Grigoriev I.V."/>
            <person name="Favel A."/>
            <person name="Rosso M.N."/>
            <person name="Martin F."/>
        </authorList>
    </citation>
    <scope>NUCLEOTIDE SEQUENCE [LARGE SCALE GENOMIC DNA]</scope>
    <source>
        <strain evidence="2 3">CIRM-BRFM 2984</strain>
    </source>
</reference>
<dbReference type="Pfam" id="PF08240">
    <property type="entry name" value="ADH_N"/>
    <property type="match status" value="1"/>
</dbReference>
<dbReference type="Proteomes" id="UP001362999">
    <property type="component" value="Unassembled WGS sequence"/>
</dbReference>
<protein>
    <submittedName>
        <fullName evidence="2">Chaperonin 10-like protein</fullName>
    </submittedName>
</protein>
<dbReference type="InterPro" id="IPR047122">
    <property type="entry name" value="Trans-enoyl_RdTase-like"/>
</dbReference>
<organism evidence="2 3">
    <name type="scientific">Favolaschia claudopus</name>
    <dbReference type="NCBI Taxonomy" id="2862362"/>
    <lineage>
        <taxon>Eukaryota</taxon>
        <taxon>Fungi</taxon>
        <taxon>Dikarya</taxon>
        <taxon>Basidiomycota</taxon>
        <taxon>Agaricomycotina</taxon>
        <taxon>Agaricomycetes</taxon>
        <taxon>Agaricomycetidae</taxon>
        <taxon>Agaricales</taxon>
        <taxon>Marasmiineae</taxon>
        <taxon>Mycenaceae</taxon>
        <taxon>Favolaschia</taxon>
    </lineage>
</organism>
<dbReference type="Gene3D" id="3.90.180.10">
    <property type="entry name" value="Medium-chain alcohol dehydrogenases, catalytic domain"/>
    <property type="match status" value="1"/>
</dbReference>
<dbReference type="InterPro" id="IPR013154">
    <property type="entry name" value="ADH-like_N"/>
</dbReference>
<dbReference type="InterPro" id="IPR036291">
    <property type="entry name" value="NAD(P)-bd_dom_sf"/>
</dbReference>
<dbReference type="GO" id="GO:0016651">
    <property type="term" value="F:oxidoreductase activity, acting on NAD(P)H"/>
    <property type="evidence" value="ECO:0007669"/>
    <property type="project" value="InterPro"/>
</dbReference>
<proteinExistence type="predicted"/>
<dbReference type="SMART" id="SM00829">
    <property type="entry name" value="PKS_ER"/>
    <property type="match status" value="1"/>
</dbReference>
<keyword evidence="3" id="KW-1185">Reference proteome</keyword>
<dbReference type="Pfam" id="PF00107">
    <property type="entry name" value="ADH_zinc_N"/>
    <property type="match status" value="1"/>
</dbReference>
<dbReference type="PANTHER" id="PTHR45348:SF2">
    <property type="entry name" value="ZINC-TYPE ALCOHOL DEHYDROGENASE-LIKE PROTEIN C2E1P3.01"/>
    <property type="match status" value="1"/>
</dbReference>
<name>A0AAV9ZUQ4_9AGAR</name>
<dbReference type="SUPFAM" id="SSF50129">
    <property type="entry name" value="GroES-like"/>
    <property type="match status" value="1"/>
</dbReference>
<evidence type="ECO:0000259" key="1">
    <source>
        <dbReference type="SMART" id="SM00829"/>
    </source>
</evidence>
<evidence type="ECO:0000313" key="2">
    <source>
        <dbReference type="EMBL" id="KAK6992668.1"/>
    </source>
</evidence>